<dbReference type="InterPro" id="IPR012341">
    <property type="entry name" value="6hp_glycosidase-like_sf"/>
</dbReference>
<keyword evidence="8" id="KW-1185">Reference proteome</keyword>
<comment type="similarity">
    <text evidence="1">Belongs to the glycosyl hydrolase 15 family.</text>
</comment>
<proteinExistence type="inferred from homology"/>
<dbReference type="GO" id="GO:0004553">
    <property type="term" value="F:hydrolase activity, hydrolyzing O-glycosyl compounds"/>
    <property type="evidence" value="ECO:0007669"/>
    <property type="project" value="TreeGrafter"/>
</dbReference>
<dbReference type="Pfam" id="PF00723">
    <property type="entry name" value="Glyco_hydro_15"/>
    <property type="match status" value="2"/>
</dbReference>
<feature type="domain" description="GH15-like" evidence="5">
    <location>
        <begin position="298"/>
        <end position="349"/>
    </location>
</feature>
<dbReference type="GO" id="GO:0005975">
    <property type="term" value="P:carbohydrate metabolic process"/>
    <property type="evidence" value="ECO:0007669"/>
    <property type="project" value="InterPro"/>
</dbReference>
<dbReference type="InterPro" id="IPR008928">
    <property type="entry name" value="6-hairpin_glycosidase_sf"/>
</dbReference>
<evidence type="ECO:0000259" key="5">
    <source>
        <dbReference type="Pfam" id="PF00723"/>
    </source>
</evidence>
<dbReference type="OrthoDB" id="3902805at2"/>
<dbReference type="PANTHER" id="PTHR31616">
    <property type="entry name" value="TREHALASE"/>
    <property type="match status" value="1"/>
</dbReference>
<dbReference type="EMBL" id="VMBG01000002">
    <property type="protein sequence ID" value="TSJ77535.1"/>
    <property type="molecule type" value="Genomic_DNA"/>
</dbReference>
<dbReference type="AlphaFoldDB" id="A0A556QLN7"/>
<keyword evidence="3" id="KW-0326">Glycosidase</keyword>
<evidence type="ECO:0000256" key="4">
    <source>
        <dbReference type="SAM" id="MobiDB-lite"/>
    </source>
</evidence>
<evidence type="ECO:0000313" key="8">
    <source>
        <dbReference type="Proteomes" id="UP000315648"/>
    </source>
</evidence>
<dbReference type="InterPro" id="IPR015220">
    <property type="entry name" value="Glucodextranase_N"/>
</dbReference>
<evidence type="ECO:0000259" key="6">
    <source>
        <dbReference type="Pfam" id="PF09137"/>
    </source>
</evidence>
<comment type="caution">
    <text evidence="7">The sequence shown here is derived from an EMBL/GenBank/DDBJ whole genome shotgun (WGS) entry which is preliminary data.</text>
</comment>
<feature type="domain" description="Glucodextranase N-terminal" evidence="6">
    <location>
        <begin position="8"/>
        <end position="270"/>
    </location>
</feature>
<dbReference type="InterPro" id="IPR011613">
    <property type="entry name" value="GH15-like"/>
</dbReference>
<sequence>MPASQRSAPGAPGIEPRWTSSAKDGVGTAYSTGAQVWFTLSHGIVNELYFPHVDTPNTRDLQFLITDGETFCHEEKRDLDHKVEYPERNTLLYRLTNSEPTGRYRIIKEIIVEPHSSALLIQTRVEISDPSLRGKLRIYVLLAPHLNGTGKNNSARLHEAGGRKLIHAWRDPIHLMLGCTPDFTRRSVGFAGTSDGWRDLMDNFKMDWEFESAEDGNIAVLGEVDLSGGLEFTLAVAFGFDAQTASTLFLQAMATPFAQQREKFVAQWKRKHADTDGTGYSEELASLIRLSHCVLLAHEDKLFQGAFVASLSIPWGETKDDSDRGGYHLVWTRDMVHTATALLACGESESALRALVWLASIQDTDGCLPQNSSIRGEAFWTGIQLDEVAAPILLAWHLRREDALRQFDPWTLVTRAALFLIQNGPVTGQERWEENAGYSPSTLASIIAGIVCAADFAHARNDTVAEKFLLEYADWLAGHVEEWTATSCGELVPGKPRHYIRITPAEPANPLVSPVPDTATITVANGGGSHRARNIVGGDFLQLVRLGVRAANDPLIVDSLEVIDAVLKRDLPQGPCWRRYNHDGYGQKADGSAYDGTGEGRTWPLLTGERGHYELAAGRDALPFLEAMSRFSNEGGMLPEQLWDDADLPDGRMKLGRPSGSAMPLCWSHAEYIALARSRTDGVPFDRPEPVYQRYAIKKTESRMEMWTFMHQLQSIAAGKTLRVITAAPAKVRWSADNWATVNDNDSQDTGFGCHWIDLPTQKLPADAAIVFTFQWAEKWEGRNFTVKITTSGG</sequence>
<dbReference type="PROSITE" id="PS00820">
    <property type="entry name" value="GLUCOAMYLASE"/>
    <property type="match status" value="1"/>
</dbReference>
<dbReference type="Gene3D" id="1.50.10.10">
    <property type="match status" value="1"/>
</dbReference>
<dbReference type="InterPro" id="IPR046966">
    <property type="entry name" value="Glucoamylase_active_site"/>
</dbReference>
<reference evidence="7 8" key="1">
    <citation type="submission" date="2019-07" db="EMBL/GenBank/DDBJ databases">
        <title>Description of 53C-WASEF.</title>
        <authorList>
            <person name="Pitt A."/>
            <person name="Hahn M.W."/>
        </authorList>
    </citation>
    <scope>NUCLEOTIDE SEQUENCE [LARGE SCALE GENOMIC DNA]</scope>
    <source>
        <strain evidence="7 8">53C-WASEF</strain>
    </source>
</reference>
<dbReference type="CDD" id="cd07430">
    <property type="entry name" value="GH15_N"/>
    <property type="match status" value="1"/>
</dbReference>
<evidence type="ECO:0000256" key="1">
    <source>
        <dbReference type="ARBA" id="ARBA00006188"/>
    </source>
</evidence>
<dbReference type="InterPro" id="IPR014718">
    <property type="entry name" value="GH-type_carb-bd"/>
</dbReference>
<dbReference type="PANTHER" id="PTHR31616:SF0">
    <property type="entry name" value="GLUCAN 1,4-ALPHA-GLUCOSIDASE"/>
    <property type="match status" value="1"/>
</dbReference>
<keyword evidence="2" id="KW-0378">Hydrolase</keyword>
<feature type="domain" description="GH15-like" evidence="5">
    <location>
        <begin position="369"/>
        <end position="676"/>
    </location>
</feature>
<gene>
    <name evidence="7" type="ORF">FPL22_11700</name>
</gene>
<name>A0A556QLN7_9BACT</name>
<dbReference type="SUPFAM" id="SSF74650">
    <property type="entry name" value="Galactose mutarotase-like"/>
    <property type="match status" value="1"/>
</dbReference>
<dbReference type="Pfam" id="PF09137">
    <property type="entry name" value="Glucodextran_N"/>
    <property type="match status" value="1"/>
</dbReference>
<dbReference type="SUPFAM" id="SSF48208">
    <property type="entry name" value="Six-hairpin glycosidases"/>
    <property type="match status" value="1"/>
</dbReference>
<evidence type="ECO:0000313" key="7">
    <source>
        <dbReference type="EMBL" id="TSJ77535.1"/>
    </source>
</evidence>
<dbReference type="GO" id="GO:0030246">
    <property type="term" value="F:carbohydrate binding"/>
    <property type="evidence" value="ECO:0007669"/>
    <property type="project" value="InterPro"/>
</dbReference>
<dbReference type="InterPro" id="IPR011013">
    <property type="entry name" value="Gal_mutarotase_sf_dom"/>
</dbReference>
<organism evidence="7 8">
    <name type="scientific">Rariglobus hedericola</name>
    <dbReference type="NCBI Taxonomy" id="2597822"/>
    <lineage>
        <taxon>Bacteria</taxon>
        <taxon>Pseudomonadati</taxon>
        <taxon>Verrucomicrobiota</taxon>
        <taxon>Opitutia</taxon>
        <taxon>Opitutales</taxon>
        <taxon>Opitutaceae</taxon>
        <taxon>Rariglobus</taxon>
    </lineage>
</organism>
<dbReference type="GO" id="GO:0016757">
    <property type="term" value="F:glycosyltransferase activity"/>
    <property type="evidence" value="ECO:0007669"/>
    <property type="project" value="UniProtKB-ARBA"/>
</dbReference>
<evidence type="ECO:0000256" key="3">
    <source>
        <dbReference type="ARBA" id="ARBA00023295"/>
    </source>
</evidence>
<dbReference type="Proteomes" id="UP000315648">
    <property type="component" value="Unassembled WGS sequence"/>
</dbReference>
<accession>A0A556QLN7</accession>
<protein>
    <submittedName>
        <fullName evidence="7">Glucoamylase</fullName>
    </submittedName>
</protein>
<evidence type="ECO:0000256" key="2">
    <source>
        <dbReference type="ARBA" id="ARBA00022801"/>
    </source>
</evidence>
<dbReference type="Gene3D" id="2.70.98.10">
    <property type="match status" value="1"/>
</dbReference>
<feature type="region of interest" description="Disordered" evidence="4">
    <location>
        <begin position="1"/>
        <end position="22"/>
    </location>
</feature>